<keyword evidence="2" id="KW-1185">Reference proteome</keyword>
<dbReference type="Proteomes" id="UP000612362">
    <property type="component" value="Unassembled WGS sequence"/>
</dbReference>
<name>A0A8J3MU91_9CHLR</name>
<organism evidence="1 2">
    <name type="scientific">Ktedonospora formicarum</name>
    <dbReference type="NCBI Taxonomy" id="2778364"/>
    <lineage>
        <taxon>Bacteria</taxon>
        <taxon>Bacillati</taxon>
        <taxon>Chloroflexota</taxon>
        <taxon>Ktedonobacteria</taxon>
        <taxon>Ktedonobacterales</taxon>
        <taxon>Ktedonobacteraceae</taxon>
        <taxon>Ktedonospora</taxon>
    </lineage>
</organism>
<proteinExistence type="predicted"/>
<comment type="caution">
    <text evidence="1">The sequence shown here is derived from an EMBL/GenBank/DDBJ whole genome shotgun (WGS) entry which is preliminary data.</text>
</comment>
<dbReference type="AlphaFoldDB" id="A0A8J3MU91"/>
<dbReference type="RefSeq" id="WP_220197184.1">
    <property type="nucleotide sequence ID" value="NZ_BNJF01000003.1"/>
</dbReference>
<evidence type="ECO:0000313" key="2">
    <source>
        <dbReference type="Proteomes" id="UP000612362"/>
    </source>
</evidence>
<reference evidence="1" key="1">
    <citation type="submission" date="2020-10" db="EMBL/GenBank/DDBJ databases">
        <title>Taxonomic study of unclassified bacteria belonging to the class Ktedonobacteria.</title>
        <authorList>
            <person name="Yabe S."/>
            <person name="Wang C.M."/>
            <person name="Zheng Y."/>
            <person name="Sakai Y."/>
            <person name="Cavaletti L."/>
            <person name="Monciardini P."/>
            <person name="Donadio S."/>
        </authorList>
    </citation>
    <scope>NUCLEOTIDE SEQUENCE</scope>
    <source>
        <strain evidence="1">SOSP1-1</strain>
    </source>
</reference>
<evidence type="ECO:0000313" key="1">
    <source>
        <dbReference type="EMBL" id="GHO47965.1"/>
    </source>
</evidence>
<accession>A0A8J3MU91</accession>
<dbReference type="EMBL" id="BNJF01000003">
    <property type="protein sequence ID" value="GHO47965.1"/>
    <property type="molecule type" value="Genomic_DNA"/>
</dbReference>
<gene>
    <name evidence="1" type="ORF">KSX_61280</name>
</gene>
<sequence length="118" mass="13505">MHFSREAVERAQRTMEATEVLRQHAAVIADACQAKESDQVIAAMVEADGSFAGTQIFPRAELQDKLEVLEVQEQKWVMTLAPNASVSEIERRCSDIRYYANRRRNAILRRLDQQDKQA</sequence>
<protein>
    <submittedName>
        <fullName evidence="1">Uncharacterized protein</fullName>
    </submittedName>
</protein>